<feature type="domain" description="Protein phosphatase 1 regulatory subunit 26 N-terminal" evidence="2">
    <location>
        <begin position="2"/>
        <end position="67"/>
    </location>
</feature>
<dbReference type="PANTHER" id="PTHR15724">
    <property type="entry name" value="PROTEIN PHOSPHATASE 1 REGULATORY SUBUNIT 26"/>
    <property type="match status" value="1"/>
</dbReference>
<organism evidence="3 4">
    <name type="scientific">Saguinus oedipus</name>
    <name type="common">Cotton-top tamarin</name>
    <name type="synonym">Oedipomidas oedipus</name>
    <dbReference type="NCBI Taxonomy" id="9490"/>
    <lineage>
        <taxon>Eukaryota</taxon>
        <taxon>Metazoa</taxon>
        <taxon>Chordata</taxon>
        <taxon>Craniata</taxon>
        <taxon>Vertebrata</taxon>
        <taxon>Euteleostomi</taxon>
        <taxon>Mammalia</taxon>
        <taxon>Eutheria</taxon>
        <taxon>Euarchontoglires</taxon>
        <taxon>Primates</taxon>
        <taxon>Haplorrhini</taxon>
        <taxon>Platyrrhini</taxon>
        <taxon>Cebidae</taxon>
        <taxon>Callitrichinae</taxon>
        <taxon>Saguinus</taxon>
    </lineage>
</organism>
<feature type="region of interest" description="Disordered" evidence="1">
    <location>
        <begin position="314"/>
        <end position="347"/>
    </location>
</feature>
<sequence>MGEEEAADFGPLVLDSDSDDSVDWDIEEAIQEYLKTKSGATQPGSGGVQPGADQQPSRASGGGSRCGIQPGPGLRLPGQLSSDDSFEQSIRVEIEQFLNKKRQHETQKCDGSVDKQPLLKSHQEPAAKVVHRQGLMGTQKELTFRRPPRSNTESKWDEEERQHRKEGRAPEAYDSSSDHSIEEAIQLYQLQKTRKEADGDPSQKAHLREERQPDPPAHSTSMAAKTTDPGPGGLDIDHFPKLPKETKAPPPFVEPSLCRADKSTELIEGSLSASPLLHSANVPSRSDGNSNSVDSYDSIEQEIQTFLALKAQSGSLLARGESCPQAAQGPLSQPGPNDQTRGPKAPL</sequence>
<feature type="region of interest" description="Disordered" evidence="1">
    <location>
        <begin position="273"/>
        <end position="295"/>
    </location>
</feature>
<dbReference type="InterPro" id="IPR026130">
    <property type="entry name" value="PPP1R26"/>
</dbReference>
<protein>
    <recommendedName>
        <fullName evidence="2">Protein phosphatase 1 regulatory subunit 26 N-terminal domain-containing protein</fullName>
    </recommendedName>
</protein>
<dbReference type="Pfam" id="PF15740">
    <property type="entry name" value="PPP1R26_N"/>
    <property type="match status" value="4"/>
</dbReference>
<proteinExistence type="predicted"/>
<feature type="compositionally biased region" description="Basic and acidic residues" evidence="1">
    <location>
        <begin position="152"/>
        <end position="182"/>
    </location>
</feature>
<keyword evidence="4" id="KW-1185">Reference proteome</keyword>
<dbReference type="InterPro" id="IPR031474">
    <property type="entry name" value="PPP1R26_N"/>
</dbReference>
<feature type="compositionally biased region" description="Basic and acidic residues" evidence="1">
    <location>
        <begin position="235"/>
        <end position="247"/>
    </location>
</feature>
<evidence type="ECO:0000259" key="2">
    <source>
        <dbReference type="Pfam" id="PF15740"/>
    </source>
</evidence>
<feature type="domain" description="Protein phosphatase 1 regulatory subunit 26 N-terminal" evidence="2">
    <location>
        <begin position="159"/>
        <end position="232"/>
    </location>
</feature>
<name>A0ABQ9VVB2_SAGOE</name>
<gene>
    <name evidence="3" type="ORF">P7K49_007595</name>
</gene>
<feature type="compositionally biased region" description="Polar residues" evidence="1">
    <location>
        <begin position="281"/>
        <end position="295"/>
    </location>
</feature>
<feature type="compositionally biased region" description="Basic and acidic residues" evidence="1">
    <location>
        <begin position="104"/>
        <end position="113"/>
    </location>
</feature>
<evidence type="ECO:0000313" key="4">
    <source>
        <dbReference type="Proteomes" id="UP001266305"/>
    </source>
</evidence>
<comment type="caution">
    <text evidence="3">The sequence shown here is derived from an EMBL/GenBank/DDBJ whole genome shotgun (WGS) entry which is preliminary data.</text>
</comment>
<reference evidence="3 4" key="1">
    <citation type="submission" date="2023-05" db="EMBL/GenBank/DDBJ databases">
        <title>B98-5 Cell Line De Novo Hybrid Assembly: An Optical Mapping Approach.</title>
        <authorList>
            <person name="Kananen K."/>
            <person name="Auerbach J.A."/>
            <person name="Kautto E."/>
            <person name="Blachly J.S."/>
        </authorList>
    </citation>
    <scope>NUCLEOTIDE SEQUENCE [LARGE SCALE GENOMIC DNA]</scope>
    <source>
        <strain evidence="3">B95-8</strain>
        <tissue evidence="3">Cell line</tissue>
    </source>
</reference>
<feature type="compositionally biased region" description="Basic and acidic residues" evidence="1">
    <location>
        <begin position="193"/>
        <end position="213"/>
    </location>
</feature>
<feature type="compositionally biased region" description="Polar residues" evidence="1">
    <location>
        <begin position="330"/>
        <end position="340"/>
    </location>
</feature>
<feature type="domain" description="Protein phosphatase 1 regulatory subunit 26 N-terminal" evidence="2">
    <location>
        <begin position="268"/>
        <end position="347"/>
    </location>
</feature>
<dbReference type="Proteomes" id="UP001266305">
    <property type="component" value="Unassembled WGS sequence"/>
</dbReference>
<feature type="domain" description="Protein phosphatase 1 regulatory subunit 26 N-terminal" evidence="2">
    <location>
        <begin position="77"/>
        <end position="154"/>
    </location>
</feature>
<feature type="region of interest" description="Disordered" evidence="1">
    <location>
        <begin position="1"/>
        <end position="21"/>
    </location>
</feature>
<feature type="region of interest" description="Disordered" evidence="1">
    <location>
        <begin position="34"/>
        <end position="256"/>
    </location>
</feature>
<evidence type="ECO:0000256" key="1">
    <source>
        <dbReference type="SAM" id="MobiDB-lite"/>
    </source>
</evidence>
<evidence type="ECO:0000313" key="3">
    <source>
        <dbReference type="EMBL" id="KAK2113329.1"/>
    </source>
</evidence>
<accession>A0ABQ9VVB2</accession>
<dbReference type="PANTHER" id="PTHR15724:SF0">
    <property type="entry name" value="PROTEIN PHOSPHATASE 1 REGULATORY SUBUNIT 26"/>
    <property type="match status" value="1"/>
</dbReference>
<dbReference type="EMBL" id="JASSZA010000004">
    <property type="protein sequence ID" value="KAK2113329.1"/>
    <property type="molecule type" value="Genomic_DNA"/>
</dbReference>